<dbReference type="EMBL" id="JAUIQD010000003">
    <property type="protein sequence ID" value="KAK3358180.1"/>
    <property type="molecule type" value="Genomic_DNA"/>
</dbReference>
<dbReference type="AlphaFoldDB" id="A0AAJ0MGV0"/>
<comment type="caution">
    <text evidence="1">The sequence shown here is derived from an EMBL/GenBank/DDBJ whole genome shotgun (WGS) entry which is preliminary data.</text>
</comment>
<gene>
    <name evidence="1" type="ORF">B0T25DRAFT_177670</name>
</gene>
<sequence length="204" mass="21356">MIAFLAKDSSLNSNIDGLGRAMLCPVMGARLGVDVVGRPDSDAELDVRLRLPQNVVALVNGPALGAPARRGRELEHVARLEVGEALSAALEHVGAQLTHERLGFIRGGEAGLGKEHLALGGVVDLELEAFAGGCDGGGVDAAEQLVAVFPEFRRAAILIPECQEGGGDDSVEKHLDLSFARMVAGKYRGGIAGMHLFKYSVLVP</sequence>
<proteinExistence type="predicted"/>
<organism evidence="1 2">
    <name type="scientific">Lasiosphaeria hispida</name>
    <dbReference type="NCBI Taxonomy" id="260671"/>
    <lineage>
        <taxon>Eukaryota</taxon>
        <taxon>Fungi</taxon>
        <taxon>Dikarya</taxon>
        <taxon>Ascomycota</taxon>
        <taxon>Pezizomycotina</taxon>
        <taxon>Sordariomycetes</taxon>
        <taxon>Sordariomycetidae</taxon>
        <taxon>Sordariales</taxon>
        <taxon>Lasiosphaeriaceae</taxon>
        <taxon>Lasiosphaeria</taxon>
    </lineage>
</organism>
<reference evidence="1" key="1">
    <citation type="journal article" date="2023" name="Mol. Phylogenet. Evol.">
        <title>Genome-scale phylogeny and comparative genomics of the fungal order Sordariales.</title>
        <authorList>
            <person name="Hensen N."/>
            <person name="Bonometti L."/>
            <person name="Westerberg I."/>
            <person name="Brannstrom I.O."/>
            <person name="Guillou S."/>
            <person name="Cros-Aarteil S."/>
            <person name="Calhoun S."/>
            <person name="Haridas S."/>
            <person name="Kuo A."/>
            <person name="Mondo S."/>
            <person name="Pangilinan J."/>
            <person name="Riley R."/>
            <person name="LaButti K."/>
            <person name="Andreopoulos B."/>
            <person name="Lipzen A."/>
            <person name="Chen C."/>
            <person name="Yan M."/>
            <person name="Daum C."/>
            <person name="Ng V."/>
            <person name="Clum A."/>
            <person name="Steindorff A."/>
            <person name="Ohm R.A."/>
            <person name="Martin F."/>
            <person name="Silar P."/>
            <person name="Natvig D.O."/>
            <person name="Lalanne C."/>
            <person name="Gautier V."/>
            <person name="Ament-Velasquez S.L."/>
            <person name="Kruys A."/>
            <person name="Hutchinson M.I."/>
            <person name="Powell A.J."/>
            <person name="Barry K."/>
            <person name="Miller A.N."/>
            <person name="Grigoriev I.V."/>
            <person name="Debuchy R."/>
            <person name="Gladieux P."/>
            <person name="Hiltunen Thoren M."/>
            <person name="Johannesson H."/>
        </authorList>
    </citation>
    <scope>NUCLEOTIDE SEQUENCE</scope>
    <source>
        <strain evidence="1">CBS 955.72</strain>
    </source>
</reference>
<evidence type="ECO:0000313" key="1">
    <source>
        <dbReference type="EMBL" id="KAK3358180.1"/>
    </source>
</evidence>
<reference evidence="1" key="2">
    <citation type="submission" date="2023-06" db="EMBL/GenBank/DDBJ databases">
        <authorList>
            <consortium name="Lawrence Berkeley National Laboratory"/>
            <person name="Haridas S."/>
            <person name="Hensen N."/>
            <person name="Bonometti L."/>
            <person name="Westerberg I."/>
            <person name="Brannstrom I.O."/>
            <person name="Guillou S."/>
            <person name="Cros-Aarteil S."/>
            <person name="Calhoun S."/>
            <person name="Kuo A."/>
            <person name="Mondo S."/>
            <person name="Pangilinan J."/>
            <person name="Riley R."/>
            <person name="Labutti K."/>
            <person name="Andreopoulos B."/>
            <person name="Lipzen A."/>
            <person name="Chen C."/>
            <person name="Yanf M."/>
            <person name="Daum C."/>
            <person name="Ng V."/>
            <person name="Clum A."/>
            <person name="Steindorff A."/>
            <person name="Ohm R."/>
            <person name="Martin F."/>
            <person name="Silar P."/>
            <person name="Natvig D."/>
            <person name="Lalanne C."/>
            <person name="Gautier V."/>
            <person name="Ament-Velasquez S.L."/>
            <person name="Kruys A."/>
            <person name="Hutchinson M.I."/>
            <person name="Powell A.J."/>
            <person name="Barry K."/>
            <person name="Miller A.N."/>
            <person name="Grigoriev I.V."/>
            <person name="Debuchy R."/>
            <person name="Gladieux P."/>
            <person name="Thoren M.H."/>
            <person name="Johannesson H."/>
        </authorList>
    </citation>
    <scope>NUCLEOTIDE SEQUENCE</scope>
    <source>
        <strain evidence="1">CBS 955.72</strain>
    </source>
</reference>
<protein>
    <submittedName>
        <fullName evidence="1">Uncharacterized protein</fullName>
    </submittedName>
</protein>
<keyword evidence="2" id="KW-1185">Reference proteome</keyword>
<name>A0AAJ0MGV0_9PEZI</name>
<accession>A0AAJ0MGV0</accession>
<dbReference type="Proteomes" id="UP001275084">
    <property type="component" value="Unassembled WGS sequence"/>
</dbReference>
<evidence type="ECO:0000313" key="2">
    <source>
        <dbReference type="Proteomes" id="UP001275084"/>
    </source>
</evidence>